<dbReference type="GO" id="GO:0043023">
    <property type="term" value="F:ribosomal large subunit binding"/>
    <property type="evidence" value="ECO:0007669"/>
    <property type="project" value="TreeGrafter"/>
</dbReference>
<evidence type="ECO:0000256" key="3">
    <source>
        <dbReference type="SAM" id="Coils"/>
    </source>
</evidence>
<dbReference type="PANTHER" id="PTHR20982">
    <property type="entry name" value="RIBOSOME RECYCLING FACTOR"/>
    <property type="match status" value="1"/>
</dbReference>
<dbReference type="InterPro" id="IPR002661">
    <property type="entry name" value="Ribosome_recyc_fac"/>
</dbReference>
<dbReference type="STRING" id="1802440.A2569_03145"/>
<keyword evidence="2" id="KW-0648">Protein biosynthesis</keyword>
<organism evidence="5 6">
    <name type="scientific">Candidatus Vogelbacteria bacterium RIFOXYD1_FULL_51_18</name>
    <dbReference type="NCBI Taxonomy" id="1802440"/>
    <lineage>
        <taxon>Bacteria</taxon>
        <taxon>Candidatus Vogeliibacteriota</taxon>
    </lineage>
</organism>
<dbReference type="Proteomes" id="UP000177090">
    <property type="component" value="Unassembled WGS sequence"/>
</dbReference>
<dbReference type="InterPro" id="IPR023584">
    <property type="entry name" value="Ribosome_recyc_fac_dom"/>
</dbReference>
<dbReference type="Pfam" id="PF01765">
    <property type="entry name" value="RRF"/>
    <property type="match status" value="1"/>
</dbReference>
<feature type="coiled-coil region" evidence="3">
    <location>
        <begin position="145"/>
        <end position="176"/>
    </location>
</feature>
<dbReference type="PANTHER" id="PTHR20982:SF3">
    <property type="entry name" value="MITOCHONDRIAL RIBOSOME RECYCLING FACTOR PSEUDO 1"/>
    <property type="match status" value="1"/>
</dbReference>
<dbReference type="SUPFAM" id="SSF55194">
    <property type="entry name" value="Ribosome recycling factor, RRF"/>
    <property type="match status" value="1"/>
</dbReference>
<comment type="caution">
    <text evidence="5">The sequence shown here is derived from an EMBL/GenBank/DDBJ whole genome shotgun (WGS) entry which is preliminary data.</text>
</comment>
<dbReference type="FunFam" id="3.30.1360.40:FF:000001">
    <property type="entry name" value="Ribosome-recycling factor"/>
    <property type="match status" value="1"/>
</dbReference>
<accession>A0A1G2QKD0</accession>
<gene>
    <name evidence="5" type="ORF">A2569_03145</name>
</gene>
<proteinExistence type="inferred from homology"/>
<dbReference type="AlphaFoldDB" id="A0A1G2QKD0"/>
<evidence type="ECO:0000256" key="2">
    <source>
        <dbReference type="ARBA" id="ARBA00022917"/>
    </source>
</evidence>
<sequence length="184" mass="20723">MNYNFHTFKERAQAVENWFSEELSLLRTGKAIPQVLDKVLVEAYGQKSELTHVGSIAVHDARTLYITPWDSSLIGAIQKGIDGANIGVSVVVEGGGVRVIFPELTGERRAQLVKLVGQKLEDARISLRAEREKVLGDMSMKEEDKELSEDERFRAKEELQRLINEGNARLETLAEKKRAEMKTL</sequence>
<dbReference type="GO" id="GO:0006412">
    <property type="term" value="P:translation"/>
    <property type="evidence" value="ECO:0007669"/>
    <property type="project" value="UniProtKB-KW"/>
</dbReference>
<evidence type="ECO:0000256" key="1">
    <source>
        <dbReference type="ARBA" id="ARBA00005912"/>
    </source>
</evidence>
<dbReference type="EMBL" id="MHTL01000014">
    <property type="protein sequence ID" value="OHA60411.1"/>
    <property type="molecule type" value="Genomic_DNA"/>
</dbReference>
<feature type="domain" description="Ribosome recycling factor" evidence="4">
    <location>
        <begin position="19"/>
        <end position="181"/>
    </location>
</feature>
<dbReference type="Gene3D" id="1.10.132.20">
    <property type="entry name" value="Ribosome-recycling factor"/>
    <property type="match status" value="1"/>
</dbReference>
<reference evidence="5 6" key="1">
    <citation type="journal article" date="2016" name="Nat. Commun.">
        <title>Thousands of microbial genomes shed light on interconnected biogeochemical processes in an aquifer system.</title>
        <authorList>
            <person name="Anantharaman K."/>
            <person name="Brown C.T."/>
            <person name="Hug L.A."/>
            <person name="Sharon I."/>
            <person name="Castelle C.J."/>
            <person name="Probst A.J."/>
            <person name="Thomas B.C."/>
            <person name="Singh A."/>
            <person name="Wilkins M.J."/>
            <person name="Karaoz U."/>
            <person name="Brodie E.L."/>
            <person name="Williams K.H."/>
            <person name="Hubbard S.S."/>
            <person name="Banfield J.F."/>
        </authorList>
    </citation>
    <scope>NUCLEOTIDE SEQUENCE [LARGE SCALE GENOMIC DNA]</scope>
</reference>
<evidence type="ECO:0000313" key="6">
    <source>
        <dbReference type="Proteomes" id="UP000177090"/>
    </source>
</evidence>
<dbReference type="Gene3D" id="3.30.1360.40">
    <property type="match status" value="1"/>
</dbReference>
<evidence type="ECO:0000259" key="4">
    <source>
        <dbReference type="Pfam" id="PF01765"/>
    </source>
</evidence>
<protein>
    <recommendedName>
        <fullName evidence="4">Ribosome recycling factor domain-containing protein</fullName>
    </recommendedName>
</protein>
<keyword evidence="3" id="KW-0175">Coiled coil</keyword>
<evidence type="ECO:0000313" key="5">
    <source>
        <dbReference type="EMBL" id="OHA60411.1"/>
    </source>
</evidence>
<dbReference type="InterPro" id="IPR036191">
    <property type="entry name" value="RRF_sf"/>
</dbReference>
<comment type="similarity">
    <text evidence="1">Belongs to the RRF family.</text>
</comment>
<name>A0A1G2QKD0_9BACT</name>